<dbReference type="AlphaFoldDB" id="A0A9W7YB29"/>
<sequence length="459" mass="48891">MAARPSAAAGSGGDGALDQSIHRLLGEINQRRKQAAHFAQLVEQSIYHTPSAGRTSGVRWSPAASDGGFAFSDSIIDDCADERPHSASPPASFLEGFTQNFVDTYQAPSDVASDALAGPPAAGRFDRMVLRAHAQTSVHQPAPCALAVSDWCCGLGRADYRSVASDASRTPEVSQSPGPIPASPQLPVLAPDPPQPPDPDPRHRGATVIDRAARLRMWQRMDPGGEGGRDDEARIQALVRLAEQIAVIQPTAVSSPSPPSVRQDAPCTQQNGGPAASNGEHGAVALPCWAPGEWEQWAARAREHPVGAGRLDSSGMAQRLEWVHEHQPWLHGFGDALVAGGKLKRTYRDLPLDLQAYPDGNVKRTAAAARHPVDGSSCVATTLYFANGDWSCILSAPSGAGTADAAHCYYYYCDEAVWHEQHGGAALYRFPDGREERTDARGTLTVRYPSGDVRVALGR</sequence>
<evidence type="ECO:0000313" key="3">
    <source>
        <dbReference type="Proteomes" id="UP001143981"/>
    </source>
</evidence>
<protein>
    <submittedName>
        <fullName evidence="2">Uncharacterized protein</fullName>
    </submittedName>
</protein>
<organism evidence="2 3">
    <name type="scientific">Coemansia biformis</name>
    <dbReference type="NCBI Taxonomy" id="1286918"/>
    <lineage>
        <taxon>Eukaryota</taxon>
        <taxon>Fungi</taxon>
        <taxon>Fungi incertae sedis</taxon>
        <taxon>Zoopagomycota</taxon>
        <taxon>Kickxellomycotina</taxon>
        <taxon>Kickxellomycetes</taxon>
        <taxon>Kickxellales</taxon>
        <taxon>Kickxellaceae</taxon>
        <taxon>Coemansia</taxon>
    </lineage>
</organism>
<feature type="compositionally biased region" description="Pro residues" evidence="1">
    <location>
        <begin position="178"/>
        <end position="198"/>
    </location>
</feature>
<feature type="region of interest" description="Disordered" evidence="1">
    <location>
        <begin position="166"/>
        <end position="205"/>
    </location>
</feature>
<dbReference type="Proteomes" id="UP001143981">
    <property type="component" value="Unassembled WGS sequence"/>
</dbReference>
<feature type="region of interest" description="Disordered" evidence="1">
    <location>
        <begin position="251"/>
        <end position="278"/>
    </location>
</feature>
<feature type="compositionally biased region" description="Polar residues" evidence="1">
    <location>
        <begin position="166"/>
        <end position="177"/>
    </location>
</feature>
<reference evidence="2" key="1">
    <citation type="submission" date="2022-07" db="EMBL/GenBank/DDBJ databases">
        <title>Phylogenomic reconstructions and comparative analyses of Kickxellomycotina fungi.</title>
        <authorList>
            <person name="Reynolds N.K."/>
            <person name="Stajich J.E."/>
            <person name="Barry K."/>
            <person name="Grigoriev I.V."/>
            <person name="Crous P."/>
            <person name="Smith M.E."/>
        </authorList>
    </citation>
    <scope>NUCLEOTIDE SEQUENCE</scope>
    <source>
        <strain evidence="2">BCRC 34381</strain>
    </source>
</reference>
<dbReference type="EMBL" id="JANBOI010000051">
    <property type="protein sequence ID" value="KAJ1734898.1"/>
    <property type="molecule type" value="Genomic_DNA"/>
</dbReference>
<accession>A0A9W7YB29</accession>
<comment type="caution">
    <text evidence="2">The sequence shown here is derived from an EMBL/GenBank/DDBJ whole genome shotgun (WGS) entry which is preliminary data.</text>
</comment>
<proteinExistence type="predicted"/>
<keyword evidence="3" id="KW-1185">Reference proteome</keyword>
<dbReference type="Gene3D" id="2.60.450.20">
    <property type="match status" value="1"/>
</dbReference>
<evidence type="ECO:0000256" key="1">
    <source>
        <dbReference type="SAM" id="MobiDB-lite"/>
    </source>
</evidence>
<dbReference type="InterPro" id="IPR047002">
    <property type="entry name" value="Tcp10_C_sf"/>
</dbReference>
<gene>
    <name evidence="2" type="ORF">LPJ61_000829</name>
</gene>
<evidence type="ECO:0000313" key="2">
    <source>
        <dbReference type="EMBL" id="KAJ1734898.1"/>
    </source>
</evidence>
<name>A0A9W7YB29_9FUNG</name>
<dbReference type="OrthoDB" id="5575569at2759"/>